<evidence type="ECO:0000313" key="2">
    <source>
        <dbReference type="EMBL" id="KYG29559.1"/>
    </source>
</evidence>
<dbReference type="InterPro" id="IPR029045">
    <property type="entry name" value="ClpP/crotonase-like_dom_sf"/>
</dbReference>
<reference evidence="2" key="1">
    <citation type="submission" date="2016-02" db="EMBL/GenBank/DDBJ databases">
        <title>Genome sequence of Bacillus trypoxylicola KCTC 13244(T).</title>
        <authorList>
            <person name="Jeong H."/>
            <person name="Park S.-H."/>
            <person name="Choi S.-K."/>
        </authorList>
    </citation>
    <scope>NUCLEOTIDE SEQUENCE [LARGE SCALE GENOMIC DNA]</scope>
    <source>
        <strain evidence="2">KCTC 13244</strain>
    </source>
</reference>
<dbReference type="EMBL" id="LTAO01000023">
    <property type="protein sequence ID" value="KYG29559.1"/>
    <property type="molecule type" value="Genomic_DNA"/>
</dbReference>
<proteinExistence type="predicted"/>
<protein>
    <recommendedName>
        <fullName evidence="1">Tail specific protease domain-containing protein</fullName>
    </recommendedName>
</protein>
<dbReference type="Pfam" id="PF03572">
    <property type="entry name" value="Peptidase_S41"/>
    <property type="match status" value="1"/>
</dbReference>
<dbReference type="GO" id="GO:0006508">
    <property type="term" value="P:proteolysis"/>
    <property type="evidence" value="ECO:0007669"/>
    <property type="project" value="InterPro"/>
</dbReference>
<accession>A0A161PCE2</accession>
<gene>
    <name evidence="2" type="ORF">AZF04_08560</name>
</gene>
<name>A0A161PCE2_9BACI</name>
<feature type="domain" description="Tail specific protease" evidence="1">
    <location>
        <begin position="30"/>
        <end position="82"/>
    </location>
</feature>
<dbReference type="SUPFAM" id="SSF52096">
    <property type="entry name" value="ClpP/crotonase"/>
    <property type="match status" value="1"/>
</dbReference>
<dbReference type="GO" id="GO:0008236">
    <property type="term" value="F:serine-type peptidase activity"/>
    <property type="evidence" value="ECO:0007669"/>
    <property type="project" value="InterPro"/>
</dbReference>
<dbReference type="InterPro" id="IPR005151">
    <property type="entry name" value="Tail-specific_protease"/>
</dbReference>
<sequence>MKYSELAKLQRGYSIEIENEHNDGPVMIINNKKVDSLYGGDIIVLINSHTFSSGYLFAEILSNLKQVTIVGSPAGQGGNSQFGDLLMYELPHSHAQVYLSHKEFIMPKTYPEHIDALYPDILIERTREDVLSDEDQILKKLLEKLG</sequence>
<evidence type="ECO:0000313" key="3">
    <source>
        <dbReference type="Proteomes" id="UP000075806"/>
    </source>
</evidence>
<keyword evidence="3" id="KW-1185">Reference proteome</keyword>
<comment type="caution">
    <text evidence="2">The sequence shown here is derived from an EMBL/GenBank/DDBJ whole genome shotgun (WGS) entry which is preliminary data.</text>
</comment>
<dbReference type="AlphaFoldDB" id="A0A161PCE2"/>
<dbReference type="Proteomes" id="UP000075806">
    <property type="component" value="Unassembled WGS sequence"/>
</dbReference>
<dbReference type="STRING" id="519424.AZF04_08560"/>
<dbReference type="Gene3D" id="3.90.226.10">
    <property type="entry name" value="2-enoyl-CoA Hydratase, Chain A, domain 1"/>
    <property type="match status" value="1"/>
</dbReference>
<evidence type="ECO:0000259" key="1">
    <source>
        <dbReference type="Pfam" id="PF03572"/>
    </source>
</evidence>
<organism evidence="2 3">
    <name type="scientific">Alkalihalobacillus trypoxylicola</name>
    <dbReference type="NCBI Taxonomy" id="519424"/>
    <lineage>
        <taxon>Bacteria</taxon>
        <taxon>Bacillati</taxon>
        <taxon>Bacillota</taxon>
        <taxon>Bacilli</taxon>
        <taxon>Bacillales</taxon>
        <taxon>Bacillaceae</taxon>
        <taxon>Alkalihalobacillus</taxon>
    </lineage>
</organism>